<name>A0A9L0IX37_EQUAS</name>
<reference evidence="1" key="2">
    <citation type="submission" date="2025-08" db="UniProtKB">
        <authorList>
            <consortium name="Ensembl"/>
        </authorList>
    </citation>
    <scope>IDENTIFICATION</scope>
</reference>
<dbReference type="AlphaFoldDB" id="A0A9L0IX37"/>
<protein>
    <submittedName>
        <fullName evidence="1">Uncharacterized protein</fullName>
    </submittedName>
</protein>
<keyword evidence="2" id="KW-1185">Reference proteome</keyword>
<accession>A0A9L0IX37</accession>
<evidence type="ECO:0000313" key="1">
    <source>
        <dbReference type="Ensembl" id="ENSEASP00005042337.1"/>
    </source>
</evidence>
<dbReference type="GeneTree" id="ENSGT00940000162456"/>
<organism evidence="1 2">
    <name type="scientific">Equus asinus</name>
    <name type="common">Donkey</name>
    <name type="synonym">Equus africanus asinus</name>
    <dbReference type="NCBI Taxonomy" id="9793"/>
    <lineage>
        <taxon>Eukaryota</taxon>
        <taxon>Metazoa</taxon>
        <taxon>Chordata</taxon>
        <taxon>Craniata</taxon>
        <taxon>Vertebrata</taxon>
        <taxon>Euteleostomi</taxon>
        <taxon>Mammalia</taxon>
        <taxon>Eutheria</taxon>
        <taxon>Laurasiatheria</taxon>
        <taxon>Perissodactyla</taxon>
        <taxon>Equidae</taxon>
        <taxon>Equus</taxon>
    </lineage>
</organism>
<dbReference type="Ensembl" id="ENSEAST00005056685.1">
    <property type="protein sequence ID" value="ENSEASP00005042337.1"/>
    <property type="gene ID" value="ENSEASG00005037347.1"/>
</dbReference>
<reference evidence="1 2" key="1">
    <citation type="journal article" date="2020" name="Nat. Commun.">
        <title>Donkey genomes provide new insights into domestication and selection for coat color.</title>
        <authorList>
            <person name="Wang"/>
            <person name="C."/>
            <person name="Li"/>
            <person name="H."/>
            <person name="Guo"/>
            <person name="Y."/>
            <person name="Huang"/>
            <person name="J."/>
            <person name="Sun"/>
            <person name="Y."/>
            <person name="Min"/>
            <person name="J."/>
            <person name="Wang"/>
            <person name="J."/>
            <person name="Fang"/>
            <person name="X."/>
            <person name="Zhao"/>
            <person name="Z."/>
            <person name="Wang"/>
            <person name="S."/>
            <person name="Zhang"/>
            <person name="Y."/>
            <person name="Liu"/>
            <person name="Q."/>
            <person name="Jiang"/>
            <person name="Q."/>
            <person name="Wang"/>
            <person name="X."/>
            <person name="Guo"/>
            <person name="Y."/>
            <person name="Yang"/>
            <person name="C."/>
            <person name="Wang"/>
            <person name="Y."/>
            <person name="Tian"/>
            <person name="F."/>
            <person name="Zhuang"/>
            <person name="G."/>
            <person name="Fan"/>
            <person name="Y."/>
            <person name="Gao"/>
            <person name="Q."/>
            <person name="Li"/>
            <person name="Y."/>
            <person name="Ju"/>
            <person name="Z."/>
            <person name="Li"/>
            <person name="J."/>
            <person name="Li"/>
            <person name="R."/>
            <person name="Hou"/>
            <person name="M."/>
            <person name="Yang"/>
            <person name="G."/>
            <person name="Liu"/>
            <person name="G."/>
            <person name="Liu"/>
            <person name="W."/>
            <person name="Guo"/>
            <person name="J."/>
            <person name="Pan"/>
            <person name="S."/>
            <person name="Fan"/>
            <person name="G."/>
            <person name="Zhang"/>
            <person name="W."/>
            <person name="Zhang"/>
            <person name="R."/>
            <person name="Yu"/>
            <person name="J."/>
            <person name="Zhang"/>
            <person name="X."/>
            <person name="Yin"/>
            <person name="Q."/>
            <person name="Ji"/>
            <person name="C."/>
            <person name="Jin"/>
            <person name="Y."/>
            <person name="Yue"/>
            <person name="G."/>
            <person name="Liu"/>
            <person name="M."/>
            <person name="Xu"/>
            <person name="J."/>
            <person name="Liu"/>
            <person name="S."/>
            <person name="Jordana"/>
            <person name="J."/>
            <person name="Noce"/>
            <person name="A."/>
            <person name="Amills"/>
            <person name="M."/>
            <person name="Wu"/>
            <person name="D.D."/>
            <person name="Li"/>
            <person name="S."/>
            <person name="Zhou"/>
            <person name="X. and Zhong"/>
            <person name="J."/>
        </authorList>
    </citation>
    <scope>NUCLEOTIDE SEQUENCE [LARGE SCALE GENOMIC DNA]</scope>
</reference>
<gene>
    <name evidence="1" type="primary">ZNF75A</name>
</gene>
<proteinExistence type="predicted"/>
<sequence>MMTVAAHELGKEAVLLGETAEAPGFKLKPAESQPMGMCQDEEFWNTYQCQQEYLSKNSHKETEPVCKRGAHLCGSANATMLAITVPLPDGSRID</sequence>
<reference evidence="1" key="3">
    <citation type="submission" date="2025-09" db="UniProtKB">
        <authorList>
            <consortium name="Ensembl"/>
        </authorList>
    </citation>
    <scope>IDENTIFICATION</scope>
</reference>
<dbReference type="Proteomes" id="UP000694387">
    <property type="component" value="Chromosome 14"/>
</dbReference>
<evidence type="ECO:0000313" key="2">
    <source>
        <dbReference type="Proteomes" id="UP000694387"/>
    </source>
</evidence>